<dbReference type="SUPFAM" id="SSF103657">
    <property type="entry name" value="BAR/IMD domain-like"/>
    <property type="match status" value="1"/>
</dbReference>
<dbReference type="Pfam" id="PF00787">
    <property type="entry name" value="PX"/>
    <property type="match status" value="1"/>
</dbReference>
<dbReference type="InterPro" id="IPR036871">
    <property type="entry name" value="PX_dom_sf"/>
</dbReference>
<dbReference type="PROSITE" id="PS50195">
    <property type="entry name" value="PX"/>
    <property type="match status" value="1"/>
</dbReference>
<dbReference type="SUPFAM" id="SSF64268">
    <property type="entry name" value="PX domain"/>
    <property type="match status" value="1"/>
</dbReference>
<feature type="coiled-coil region" evidence="1">
    <location>
        <begin position="357"/>
        <end position="402"/>
    </location>
</feature>
<accession>A0A2V0NJR9</accession>
<dbReference type="CDD" id="cd07596">
    <property type="entry name" value="BAR_SNX"/>
    <property type="match status" value="1"/>
</dbReference>
<dbReference type="FunCoup" id="A0A2V0NJR9">
    <property type="interactions" value="2291"/>
</dbReference>
<proteinExistence type="predicted"/>
<protein>
    <submittedName>
        <fullName evidence="4">Sorting nexin</fullName>
    </submittedName>
</protein>
<dbReference type="InterPro" id="IPR027267">
    <property type="entry name" value="AH/BAR_dom_sf"/>
</dbReference>
<dbReference type="PANTHER" id="PTHR10555">
    <property type="entry name" value="SORTING NEXIN"/>
    <property type="match status" value="1"/>
</dbReference>
<evidence type="ECO:0000313" key="4">
    <source>
        <dbReference type="EMBL" id="GBF87488.1"/>
    </source>
</evidence>
<organism evidence="4 5">
    <name type="scientific">Raphidocelis subcapitata</name>
    <dbReference type="NCBI Taxonomy" id="307507"/>
    <lineage>
        <taxon>Eukaryota</taxon>
        <taxon>Viridiplantae</taxon>
        <taxon>Chlorophyta</taxon>
        <taxon>core chlorophytes</taxon>
        <taxon>Chlorophyceae</taxon>
        <taxon>CS clade</taxon>
        <taxon>Sphaeropleales</taxon>
        <taxon>Selenastraceae</taxon>
        <taxon>Raphidocelis</taxon>
    </lineage>
</organism>
<dbReference type="Pfam" id="PF09325">
    <property type="entry name" value="Vps5"/>
    <property type="match status" value="1"/>
</dbReference>
<feature type="compositionally biased region" description="Pro residues" evidence="2">
    <location>
        <begin position="21"/>
        <end position="31"/>
    </location>
</feature>
<dbReference type="CDD" id="cd06859">
    <property type="entry name" value="PX_SNX1_2_like"/>
    <property type="match status" value="1"/>
</dbReference>
<dbReference type="Proteomes" id="UP000247498">
    <property type="component" value="Unassembled WGS sequence"/>
</dbReference>
<dbReference type="AlphaFoldDB" id="A0A2V0NJR9"/>
<keyword evidence="5" id="KW-1185">Reference proteome</keyword>
<sequence>MDPLNPFGTGSAGGAAAAAPGTPPPGPPPPYDSVVMAAAAAGAGEPGPQDFEILVTDPVKQGEGVSAFVSYKVRSRTNLPQYARPSNEVIRRFRDFAWLHEKLAEENRGVIVPPLPEKNAVAKFTMGTDFIEDRRRALQVFINRVASHPALKPSRTLQRFLESNEDEFAFEVARSAAAAGGGAKKRLEGAVGWIKGLGAATTSLVAGKASTDGAEDPEYVKVRDYLAQLESHLGEAARQAGRLVAKETELTDALGEFGQSVEKLGRLEEGNVAEAFQQLASKAQAMSESRRAQVTQLAARFEAPIREAVRFVRAAVNVCTDRGNALAAMQGAKHDLDSKKVRYAKLRGTPGSPSDKLLEAERDVTEAEARVRDTRISYEELVARLTEELNRFQKERAADTNALLRDLALVQASLAADGAKGWSALLSELQAIQGAGGAS</sequence>
<dbReference type="SMART" id="SM00312">
    <property type="entry name" value="PX"/>
    <property type="match status" value="1"/>
</dbReference>
<keyword evidence="1" id="KW-0175">Coiled coil</keyword>
<evidence type="ECO:0000313" key="5">
    <source>
        <dbReference type="Proteomes" id="UP000247498"/>
    </source>
</evidence>
<dbReference type="InterPro" id="IPR015404">
    <property type="entry name" value="Vps5_C"/>
</dbReference>
<dbReference type="Gene3D" id="3.30.1520.10">
    <property type="entry name" value="Phox-like domain"/>
    <property type="match status" value="1"/>
</dbReference>
<dbReference type="EMBL" id="BDRX01000001">
    <property type="protein sequence ID" value="GBF87488.1"/>
    <property type="molecule type" value="Genomic_DNA"/>
</dbReference>
<dbReference type="PANTHER" id="PTHR10555:SF170">
    <property type="entry name" value="FI18122P1"/>
    <property type="match status" value="1"/>
</dbReference>
<comment type="caution">
    <text evidence="4">The sequence shown here is derived from an EMBL/GenBank/DDBJ whole genome shotgun (WGS) entry which is preliminary data.</text>
</comment>
<name>A0A2V0NJR9_9CHLO</name>
<dbReference type="GO" id="GO:0035091">
    <property type="term" value="F:phosphatidylinositol binding"/>
    <property type="evidence" value="ECO:0007669"/>
    <property type="project" value="InterPro"/>
</dbReference>
<dbReference type="InterPro" id="IPR001683">
    <property type="entry name" value="PX_dom"/>
</dbReference>
<evidence type="ECO:0000259" key="3">
    <source>
        <dbReference type="PROSITE" id="PS50195"/>
    </source>
</evidence>
<feature type="region of interest" description="Disordered" evidence="2">
    <location>
        <begin position="1"/>
        <end position="34"/>
    </location>
</feature>
<gene>
    <name evidence="4" type="ORF">Rsub_00199</name>
</gene>
<evidence type="ECO:0000256" key="2">
    <source>
        <dbReference type="SAM" id="MobiDB-lite"/>
    </source>
</evidence>
<dbReference type="STRING" id="307507.A0A2V0NJR9"/>
<dbReference type="InParanoid" id="A0A2V0NJR9"/>
<dbReference type="OrthoDB" id="5227681at2759"/>
<feature type="domain" description="PX" evidence="3">
    <location>
        <begin position="49"/>
        <end position="168"/>
    </location>
</feature>
<dbReference type="GO" id="GO:0005768">
    <property type="term" value="C:endosome"/>
    <property type="evidence" value="ECO:0007669"/>
    <property type="project" value="TreeGrafter"/>
</dbReference>
<evidence type="ECO:0000256" key="1">
    <source>
        <dbReference type="SAM" id="Coils"/>
    </source>
</evidence>
<dbReference type="Gene3D" id="1.20.1270.60">
    <property type="entry name" value="Arfaptin homology (AH) domain/BAR domain"/>
    <property type="match status" value="1"/>
</dbReference>
<reference evidence="4 5" key="1">
    <citation type="journal article" date="2018" name="Sci. Rep.">
        <title>Raphidocelis subcapitata (=Pseudokirchneriella subcapitata) provides an insight into genome evolution and environmental adaptations in the Sphaeropleales.</title>
        <authorList>
            <person name="Suzuki S."/>
            <person name="Yamaguchi H."/>
            <person name="Nakajima N."/>
            <person name="Kawachi M."/>
        </authorList>
    </citation>
    <scope>NUCLEOTIDE SEQUENCE [LARGE SCALE GENOMIC DNA]</scope>
    <source>
        <strain evidence="4 5">NIES-35</strain>
    </source>
</reference>